<feature type="non-terminal residue" evidence="2">
    <location>
        <position position="1"/>
    </location>
</feature>
<evidence type="ECO:0000313" key="3">
    <source>
        <dbReference type="Proteomes" id="UP000288216"/>
    </source>
</evidence>
<reference evidence="2 3" key="1">
    <citation type="journal article" date="2018" name="Nat. Ecol. Evol.">
        <title>Shark genomes provide insights into elasmobranch evolution and the origin of vertebrates.</title>
        <authorList>
            <person name="Hara Y"/>
            <person name="Yamaguchi K"/>
            <person name="Onimaru K"/>
            <person name="Kadota M"/>
            <person name="Koyanagi M"/>
            <person name="Keeley SD"/>
            <person name="Tatsumi K"/>
            <person name="Tanaka K"/>
            <person name="Motone F"/>
            <person name="Kageyama Y"/>
            <person name="Nozu R"/>
            <person name="Adachi N"/>
            <person name="Nishimura O"/>
            <person name="Nakagawa R"/>
            <person name="Tanegashima C"/>
            <person name="Kiyatake I"/>
            <person name="Matsumoto R"/>
            <person name="Murakumo K"/>
            <person name="Nishida K"/>
            <person name="Terakita A"/>
            <person name="Kuratani S"/>
            <person name="Sato K"/>
            <person name="Hyodo S Kuraku.S."/>
        </authorList>
    </citation>
    <scope>NUCLEOTIDE SEQUENCE [LARGE SCALE GENOMIC DNA]</scope>
</reference>
<dbReference type="STRING" id="75743.A0A401Q273"/>
<accession>A0A401Q273</accession>
<dbReference type="OMA" id="EQECHPE"/>
<comment type="caution">
    <text evidence="2">The sequence shown here is derived from an EMBL/GenBank/DDBJ whole genome shotgun (WGS) entry which is preliminary data.</text>
</comment>
<protein>
    <submittedName>
        <fullName evidence="2">Uncharacterized protein</fullName>
    </submittedName>
</protein>
<dbReference type="OrthoDB" id="2126027at2759"/>
<evidence type="ECO:0000256" key="1">
    <source>
        <dbReference type="SAM" id="Coils"/>
    </source>
</evidence>
<proteinExistence type="predicted"/>
<dbReference type="EMBL" id="BFAA01014661">
    <property type="protein sequence ID" value="GCB79468.1"/>
    <property type="molecule type" value="Genomic_DNA"/>
</dbReference>
<keyword evidence="1" id="KW-0175">Coiled coil</keyword>
<evidence type="ECO:0000313" key="2">
    <source>
        <dbReference type="EMBL" id="GCB79468.1"/>
    </source>
</evidence>
<sequence>IEVEVIKPVDPFPSPLEESLTWDIYSSYVLLQPSEEMGTKVEVKAEGSGEVTETTTVDPLENYTIDDVKSALGEVTGDVLRNLQTEINEKLQKQEEAYTARISKLIKQ</sequence>
<dbReference type="AlphaFoldDB" id="A0A401Q273"/>
<name>A0A401Q273_SCYTO</name>
<dbReference type="Proteomes" id="UP000288216">
    <property type="component" value="Unassembled WGS sequence"/>
</dbReference>
<organism evidence="2 3">
    <name type="scientific">Scyliorhinus torazame</name>
    <name type="common">Cloudy catshark</name>
    <name type="synonym">Catulus torazame</name>
    <dbReference type="NCBI Taxonomy" id="75743"/>
    <lineage>
        <taxon>Eukaryota</taxon>
        <taxon>Metazoa</taxon>
        <taxon>Chordata</taxon>
        <taxon>Craniata</taxon>
        <taxon>Vertebrata</taxon>
        <taxon>Chondrichthyes</taxon>
        <taxon>Elasmobranchii</taxon>
        <taxon>Galeomorphii</taxon>
        <taxon>Galeoidea</taxon>
        <taxon>Carcharhiniformes</taxon>
        <taxon>Scyliorhinidae</taxon>
        <taxon>Scyliorhinus</taxon>
    </lineage>
</organism>
<keyword evidence="3" id="KW-1185">Reference proteome</keyword>
<feature type="coiled-coil region" evidence="1">
    <location>
        <begin position="80"/>
        <end position="108"/>
    </location>
</feature>
<gene>
    <name evidence="2" type="ORF">scyTo_0019550</name>
</gene>